<dbReference type="PANTHER" id="PTHR31616:SF9">
    <property type="entry name" value="GLUCOAMYLASE, INTRACELLULAR SPORULATION-SPECIFIC"/>
    <property type="match status" value="1"/>
</dbReference>
<evidence type="ECO:0000256" key="1">
    <source>
        <dbReference type="ARBA" id="ARBA00001863"/>
    </source>
</evidence>
<evidence type="ECO:0000259" key="8">
    <source>
        <dbReference type="Pfam" id="PF00723"/>
    </source>
</evidence>
<evidence type="ECO:0000256" key="6">
    <source>
        <dbReference type="ARBA" id="ARBA00023295"/>
    </source>
</evidence>
<dbReference type="Gene3D" id="1.50.10.10">
    <property type="match status" value="1"/>
</dbReference>
<evidence type="ECO:0000256" key="2">
    <source>
        <dbReference type="ARBA" id="ARBA00006188"/>
    </source>
</evidence>
<evidence type="ECO:0000256" key="5">
    <source>
        <dbReference type="ARBA" id="ARBA00023277"/>
    </source>
</evidence>
<dbReference type="GO" id="GO:0004339">
    <property type="term" value="F:glucan 1,4-alpha-glucosidase activity"/>
    <property type="evidence" value="ECO:0007669"/>
    <property type="project" value="UniProtKB-EC"/>
</dbReference>
<organism evidence="9">
    <name type="scientific">Prasinoderma singulare</name>
    <dbReference type="NCBI Taxonomy" id="676789"/>
    <lineage>
        <taxon>Eukaryota</taxon>
        <taxon>Viridiplantae</taxon>
        <taxon>Prasinodermophyta</taxon>
        <taxon>Prasinodermophyceae</taxon>
        <taxon>Prasinodermales</taxon>
        <taxon>Prasinodermaceae</taxon>
        <taxon>Prasinoderma</taxon>
    </lineage>
</organism>
<dbReference type="GO" id="GO:0000272">
    <property type="term" value="P:polysaccharide catabolic process"/>
    <property type="evidence" value="ECO:0007669"/>
    <property type="project" value="UniProtKB-KW"/>
</dbReference>
<evidence type="ECO:0000256" key="3">
    <source>
        <dbReference type="ARBA" id="ARBA00012593"/>
    </source>
</evidence>
<gene>
    <name evidence="9" type="ORF">PSIN1315_LOCUS3819</name>
</gene>
<evidence type="ECO:0000313" key="9">
    <source>
        <dbReference type="EMBL" id="CAE0132177.1"/>
    </source>
</evidence>
<evidence type="ECO:0000256" key="4">
    <source>
        <dbReference type="ARBA" id="ARBA00022801"/>
    </source>
</evidence>
<comment type="catalytic activity">
    <reaction evidence="1">
        <text>Hydrolysis of terminal (1-&gt;4)-linked alpha-D-glucose residues successively from non-reducing ends of the chains with release of beta-D-glucose.</text>
        <dbReference type="EC" id="3.2.1.3"/>
    </reaction>
</comment>
<feature type="domain" description="GH15-like" evidence="8">
    <location>
        <begin position="34"/>
        <end position="349"/>
    </location>
</feature>
<protein>
    <recommendedName>
        <fullName evidence="3">glucan 1,4-alpha-glucosidase</fullName>
        <ecNumber evidence="3">3.2.1.3</ecNumber>
    </recommendedName>
</protein>
<accession>A0A7S3BDS0</accession>
<dbReference type="AlphaFoldDB" id="A0A7S3BDS0"/>
<dbReference type="InterPro" id="IPR012341">
    <property type="entry name" value="6hp_glycosidase-like_sf"/>
</dbReference>
<dbReference type="InterPro" id="IPR011613">
    <property type="entry name" value="GH15-like"/>
</dbReference>
<dbReference type="EMBL" id="HBHY01005915">
    <property type="protein sequence ID" value="CAE0132177.1"/>
    <property type="molecule type" value="Transcribed_RNA"/>
</dbReference>
<keyword evidence="5" id="KW-0119">Carbohydrate metabolism</keyword>
<keyword evidence="7" id="KW-0624">Polysaccharide degradation</keyword>
<dbReference type="SUPFAM" id="SSF48208">
    <property type="entry name" value="Six-hairpin glycosidases"/>
    <property type="match status" value="1"/>
</dbReference>
<evidence type="ECO:0000256" key="7">
    <source>
        <dbReference type="ARBA" id="ARBA00023326"/>
    </source>
</evidence>
<dbReference type="PRINTS" id="PR00736">
    <property type="entry name" value="GLHYDRLASE15"/>
</dbReference>
<name>A0A7S3BDS0_9VIRI</name>
<reference evidence="9" key="1">
    <citation type="submission" date="2021-01" db="EMBL/GenBank/DDBJ databases">
        <authorList>
            <person name="Corre E."/>
            <person name="Pelletier E."/>
            <person name="Niang G."/>
            <person name="Scheremetjew M."/>
            <person name="Finn R."/>
            <person name="Kale V."/>
            <person name="Holt S."/>
            <person name="Cochrane G."/>
            <person name="Meng A."/>
            <person name="Brown T."/>
            <person name="Cohen L."/>
        </authorList>
    </citation>
    <scope>NUCLEOTIDE SEQUENCE</scope>
    <source>
        <strain evidence="9">RCC927</strain>
    </source>
</reference>
<dbReference type="EC" id="3.2.1.3" evidence="3"/>
<comment type="similarity">
    <text evidence="2">Belongs to the glycosyl hydrolase 15 family.</text>
</comment>
<proteinExistence type="inferred from homology"/>
<keyword evidence="4" id="KW-0378">Hydrolase</keyword>
<dbReference type="Pfam" id="PF00723">
    <property type="entry name" value="Glyco_hydro_15"/>
    <property type="match status" value="1"/>
</dbReference>
<dbReference type="InterPro" id="IPR000165">
    <property type="entry name" value="Glucoamylase"/>
</dbReference>
<dbReference type="PANTHER" id="PTHR31616">
    <property type="entry name" value="TREHALASE"/>
    <property type="match status" value="1"/>
</dbReference>
<sequence length="372" mass="39413">MRSHAAPKDGMRRYLKYLGWVRDAQFADQEGGNDVRGEPKFELDGSVYTGPWGRPQNDGAALRALTLIDLANELLASGNTSLVSELYAGGLDYQQMGSIKRDLEYVSHQWKFLCFDAWEEVSGTSFFTRTVQRAALDAGAALATQLGDPGAADWYAQQRDAIGNALGQHWNAGTGVIMGSLPGHGGPQKYNELDCSVALAAIHGAGPNVGLSGSDWAPTDSRVLSTMEAFTAYFADVFAINQNDTAAGVPGVLLGRYPGDTYSGHDSSGGNPWILCTCAVAEVYYRAASGGAAGAANLLQKGDGIMTRLRGHLGSDDNISLSEQIQRNSGELTSANDLTWSYAALVTAAKAREAAARAVLGKFSQKTDSAQS</sequence>
<dbReference type="InterPro" id="IPR008928">
    <property type="entry name" value="6-hairpin_glycosidase_sf"/>
</dbReference>
<keyword evidence="6" id="KW-0326">Glycosidase</keyword>